<dbReference type="EMBL" id="KC821624">
    <property type="protein sequence ID" value="AGO49008.1"/>
    <property type="molecule type" value="Genomic_DNA"/>
</dbReference>
<evidence type="ECO:0000313" key="2">
    <source>
        <dbReference type="EMBL" id="AGO49008.1"/>
    </source>
</evidence>
<accession>S0A453</accession>
<feature type="transmembrane region" description="Helical" evidence="1">
    <location>
        <begin position="37"/>
        <end position="65"/>
    </location>
</feature>
<name>S0A453_9CAUD</name>
<reference evidence="2 3" key="1">
    <citation type="journal article" date="2013" name="Proc. Natl. Acad. Sci. U.S.A.">
        <title>Twelve previously unknown phage genera are ubiquitous in global oceans.</title>
        <authorList>
            <person name="Holmfeldt K."/>
            <person name="Solonenko N."/>
            <person name="Shah M."/>
            <person name="Corrier K."/>
            <person name="Riemann L."/>
            <person name="Verberkmoes N.C."/>
            <person name="Sullivan M.B."/>
        </authorList>
    </citation>
    <scope>NUCLEOTIDE SEQUENCE [LARGE SCALE GENOMIC DNA]</scope>
    <source>
        <strain evidence="2">Phi14:2</strain>
    </source>
</reference>
<dbReference type="Proteomes" id="UP000014725">
    <property type="component" value="Segment"/>
</dbReference>
<evidence type="ECO:0000313" key="3">
    <source>
        <dbReference type="Proteomes" id="UP000014725"/>
    </source>
</evidence>
<protein>
    <submittedName>
        <fullName evidence="2">Uncharacterized protein</fullName>
    </submittedName>
</protein>
<keyword evidence="1" id="KW-1133">Transmembrane helix</keyword>
<keyword evidence="3" id="KW-1185">Reference proteome</keyword>
<keyword evidence="1" id="KW-0472">Membrane</keyword>
<sequence length="70" mass="7962">MNTTEIIVTLIYIAIWIAVGVIYYINKKKKINTSDIVPLWIGLHILVFILLVVLTGMGLVLSWFITSRNT</sequence>
<feature type="transmembrane region" description="Helical" evidence="1">
    <location>
        <begin position="6"/>
        <end position="25"/>
    </location>
</feature>
<proteinExistence type="predicted"/>
<keyword evidence="1" id="KW-0812">Transmembrane</keyword>
<organism evidence="2 3">
    <name type="scientific">Cellulophaga phage phi14:2</name>
    <dbReference type="NCBI Taxonomy" id="1327990"/>
    <lineage>
        <taxon>Viruses</taxon>
        <taxon>Duplodnaviria</taxon>
        <taxon>Heunggongvirae</taxon>
        <taxon>Uroviricota</taxon>
        <taxon>Caudoviricetes</taxon>
        <taxon>Crassvirales</taxon>
        <taxon>Steigviridae</taxon>
        <taxon>Asinivirinae</taxon>
        <taxon>Akihdevirus</taxon>
        <taxon>Akihdevirus balticus</taxon>
    </lineage>
</organism>
<evidence type="ECO:0000256" key="1">
    <source>
        <dbReference type="SAM" id="Phobius"/>
    </source>
</evidence>
<gene>
    <name evidence="2" type="ORF">Phi14:2_gp130</name>
</gene>
<dbReference type="KEGG" id="vg:16797397"/>
<reference evidence="3" key="2">
    <citation type="submission" date="2013-03" db="EMBL/GenBank/DDBJ databases">
        <title>The Cellulophaga phages: a novel, diverse, and globally ubiquitous model system.</title>
        <authorList>
            <person name="Holmfeldt K."/>
            <person name="Solonenko N."/>
            <person name="Shah M."/>
            <person name="Corrier K."/>
            <person name="Riemann L."/>
            <person name="VerBerkmoes N.C."/>
            <person name="Sullivan M.B."/>
        </authorList>
    </citation>
    <scope>NUCLEOTIDE SEQUENCE [LARGE SCALE GENOMIC DNA]</scope>
</reference>
<dbReference type="GeneID" id="16797397"/>